<dbReference type="EC" id="2.7.11.1" evidence="2"/>
<dbReference type="FunFam" id="3.30.200.20:FF:000328">
    <property type="entry name" value="Leucine-rich repeat protein kinase family protein"/>
    <property type="match status" value="1"/>
</dbReference>
<gene>
    <name evidence="19" type="ORF">LSALG_LOCUS41706</name>
</gene>
<evidence type="ECO:0000256" key="7">
    <source>
        <dbReference type="ARBA" id="ARBA00022729"/>
    </source>
</evidence>
<evidence type="ECO:0000256" key="14">
    <source>
        <dbReference type="ARBA" id="ARBA00023170"/>
    </source>
</evidence>
<dbReference type="Pfam" id="PF07714">
    <property type="entry name" value="PK_Tyr_Ser-Thr"/>
    <property type="match status" value="1"/>
</dbReference>
<dbReference type="GO" id="GO:0016020">
    <property type="term" value="C:membrane"/>
    <property type="evidence" value="ECO:0007669"/>
    <property type="project" value="UniProtKB-SubCell"/>
</dbReference>
<keyword evidence="15" id="KW-0325">Glycoprotein</keyword>
<evidence type="ECO:0000256" key="2">
    <source>
        <dbReference type="ARBA" id="ARBA00012513"/>
    </source>
</evidence>
<evidence type="ECO:0000313" key="20">
    <source>
        <dbReference type="Proteomes" id="UP001177003"/>
    </source>
</evidence>
<keyword evidence="6" id="KW-0812">Transmembrane</keyword>
<dbReference type="GO" id="GO:0005524">
    <property type="term" value="F:ATP binding"/>
    <property type="evidence" value="ECO:0007669"/>
    <property type="project" value="UniProtKB-UniRule"/>
</dbReference>
<evidence type="ECO:0000256" key="5">
    <source>
        <dbReference type="ARBA" id="ARBA00022679"/>
    </source>
</evidence>
<evidence type="ECO:0000256" key="10">
    <source>
        <dbReference type="ARBA" id="ARBA00022777"/>
    </source>
</evidence>
<name>A0AA36A3E0_LACSI</name>
<keyword evidence="12" id="KW-1133">Transmembrane helix</keyword>
<keyword evidence="20" id="KW-1185">Reference proteome</keyword>
<evidence type="ECO:0000256" key="3">
    <source>
        <dbReference type="ARBA" id="ARBA00022527"/>
    </source>
</evidence>
<feature type="domain" description="Protein kinase" evidence="18">
    <location>
        <begin position="43"/>
        <end position="319"/>
    </location>
</feature>
<protein>
    <recommendedName>
        <fullName evidence="2">non-specific serine/threonine protein kinase</fullName>
        <ecNumber evidence="2">2.7.11.1</ecNumber>
    </recommendedName>
</protein>
<keyword evidence="14" id="KW-0675">Receptor</keyword>
<dbReference type="GO" id="GO:0004674">
    <property type="term" value="F:protein serine/threonine kinase activity"/>
    <property type="evidence" value="ECO:0007669"/>
    <property type="project" value="UniProtKB-KW"/>
</dbReference>
<evidence type="ECO:0000256" key="15">
    <source>
        <dbReference type="ARBA" id="ARBA00023180"/>
    </source>
</evidence>
<dbReference type="InterPro" id="IPR011009">
    <property type="entry name" value="Kinase-like_dom_sf"/>
</dbReference>
<dbReference type="SMART" id="SM00220">
    <property type="entry name" value="S_TKc"/>
    <property type="match status" value="1"/>
</dbReference>
<dbReference type="Gene3D" id="3.30.200.20">
    <property type="entry name" value="Phosphorylase Kinase, domain 1"/>
    <property type="match status" value="1"/>
</dbReference>
<feature type="binding site" evidence="16">
    <location>
        <position position="71"/>
    </location>
    <ligand>
        <name>ATP</name>
        <dbReference type="ChEBI" id="CHEBI:30616"/>
    </ligand>
</feature>
<evidence type="ECO:0000256" key="16">
    <source>
        <dbReference type="PROSITE-ProRule" id="PRU10141"/>
    </source>
</evidence>
<comment type="subcellular location">
    <subcellularLocation>
        <location evidence="1">Membrane</location>
        <topology evidence="1">Single-pass type I membrane protein</topology>
    </subcellularLocation>
</comment>
<evidence type="ECO:0000256" key="8">
    <source>
        <dbReference type="ARBA" id="ARBA00022737"/>
    </source>
</evidence>
<evidence type="ECO:0000256" key="6">
    <source>
        <dbReference type="ARBA" id="ARBA00022692"/>
    </source>
</evidence>
<evidence type="ECO:0000256" key="9">
    <source>
        <dbReference type="ARBA" id="ARBA00022741"/>
    </source>
</evidence>
<evidence type="ECO:0000256" key="17">
    <source>
        <dbReference type="RuleBase" id="RU000304"/>
    </source>
</evidence>
<comment type="similarity">
    <text evidence="17">Belongs to the protein kinase superfamily.</text>
</comment>
<keyword evidence="4" id="KW-0433">Leucine-rich repeat</keyword>
<keyword evidence="10" id="KW-0418">Kinase</keyword>
<keyword evidence="9 16" id="KW-0547">Nucleotide-binding</keyword>
<dbReference type="InterPro" id="IPR008271">
    <property type="entry name" value="Ser/Thr_kinase_AS"/>
</dbReference>
<dbReference type="Gene3D" id="1.10.510.10">
    <property type="entry name" value="Transferase(Phosphotransferase) domain 1"/>
    <property type="match status" value="1"/>
</dbReference>
<keyword evidence="7" id="KW-0732">Signal</keyword>
<dbReference type="CDD" id="cd14066">
    <property type="entry name" value="STKc_IRAK"/>
    <property type="match status" value="1"/>
</dbReference>
<evidence type="ECO:0000256" key="13">
    <source>
        <dbReference type="ARBA" id="ARBA00023136"/>
    </source>
</evidence>
<keyword evidence="11 16" id="KW-0067">ATP-binding</keyword>
<dbReference type="PANTHER" id="PTHR45974">
    <property type="entry name" value="RECEPTOR-LIKE PROTEIN 55"/>
    <property type="match status" value="1"/>
</dbReference>
<evidence type="ECO:0000256" key="1">
    <source>
        <dbReference type="ARBA" id="ARBA00004479"/>
    </source>
</evidence>
<dbReference type="FunFam" id="1.10.510.10:FF:000453">
    <property type="entry name" value="LRR receptor-like serine/threonine-protein kinase HSL2"/>
    <property type="match status" value="1"/>
</dbReference>
<evidence type="ECO:0000256" key="4">
    <source>
        <dbReference type="ARBA" id="ARBA00022614"/>
    </source>
</evidence>
<dbReference type="EMBL" id="OX465085">
    <property type="protein sequence ID" value="CAI9303258.1"/>
    <property type="molecule type" value="Genomic_DNA"/>
</dbReference>
<keyword evidence="3 17" id="KW-0723">Serine/threonine-protein kinase</keyword>
<keyword evidence="8" id="KW-0677">Repeat</keyword>
<evidence type="ECO:0000259" key="18">
    <source>
        <dbReference type="PROSITE" id="PS50011"/>
    </source>
</evidence>
<dbReference type="AlphaFoldDB" id="A0AA36A3E0"/>
<reference evidence="19" key="1">
    <citation type="submission" date="2023-04" db="EMBL/GenBank/DDBJ databases">
        <authorList>
            <person name="Vijverberg K."/>
            <person name="Xiong W."/>
            <person name="Schranz E."/>
        </authorList>
    </citation>
    <scope>NUCLEOTIDE SEQUENCE</scope>
</reference>
<dbReference type="PROSITE" id="PS00107">
    <property type="entry name" value="PROTEIN_KINASE_ATP"/>
    <property type="match status" value="1"/>
</dbReference>
<dbReference type="InterPro" id="IPR017441">
    <property type="entry name" value="Protein_kinase_ATP_BS"/>
</dbReference>
<dbReference type="PROSITE" id="PS50011">
    <property type="entry name" value="PROTEIN_KINASE_DOM"/>
    <property type="match status" value="1"/>
</dbReference>
<keyword evidence="5" id="KW-0808">Transferase</keyword>
<sequence length="365" mass="40465">MASNGFCVKLVALWDPTTSGGVPQVKGAKAFSFEELGKCTNNFSETNNIGIGGYGMVYRGSLPNGQLIAIKRAKQDSTQGALEFKTEIELLSRVHHKNLVSLVGFCFDQGEQMLVYEYIVNGTVKDSLSGRSGMRLDWTRRLRIALGAAKGLQYMHDLADPPIIHRDVKTNNILLDERLVAKVADFGLSKSLGDANRTHVTTQVKGTMGYMDPEYYMTQQLTEKSDVYSFGIVLLELITARNPIERGKHIVREVRQAMDKSKELYNLNEVLDPTIGLSSQLKGMERFVDLALSCVGEIGSERPTMSDIVKEIEGIMELMGLNPHAESAANSAGYNDRSRGSEHPYTNDNLFAYSGHHFSIKFDPK</sequence>
<dbReference type="PROSITE" id="PS00108">
    <property type="entry name" value="PROTEIN_KINASE_ST"/>
    <property type="match status" value="1"/>
</dbReference>
<evidence type="ECO:0000256" key="11">
    <source>
        <dbReference type="ARBA" id="ARBA00022840"/>
    </source>
</evidence>
<dbReference type="InterPro" id="IPR001245">
    <property type="entry name" value="Ser-Thr/Tyr_kinase_cat_dom"/>
</dbReference>
<organism evidence="19 20">
    <name type="scientific">Lactuca saligna</name>
    <name type="common">Willowleaf lettuce</name>
    <dbReference type="NCBI Taxonomy" id="75948"/>
    <lineage>
        <taxon>Eukaryota</taxon>
        <taxon>Viridiplantae</taxon>
        <taxon>Streptophyta</taxon>
        <taxon>Embryophyta</taxon>
        <taxon>Tracheophyta</taxon>
        <taxon>Spermatophyta</taxon>
        <taxon>Magnoliopsida</taxon>
        <taxon>eudicotyledons</taxon>
        <taxon>Gunneridae</taxon>
        <taxon>Pentapetalae</taxon>
        <taxon>asterids</taxon>
        <taxon>campanulids</taxon>
        <taxon>Asterales</taxon>
        <taxon>Asteraceae</taxon>
        <taxon>Cichorioideae</taxon>
        <taxon>Cichorieae</taxon>
        <taxon>Lactucinae</taxon>
        <taxon>Lactuca</taxon>
    </lineage>
</organism>
<dbReference type="Proteomes" id="UP001177003">
    <property type="component" value="Chromosome 9"/>
</dbReference>
<keyword evidence="13" id="KW-0472">Membrane</keyword>
<proteinExistence type="inferred from homology"/>
<evidence type="ECO:0000256" key="12">
    <source>
        <dbReference type="ARBA" id="ARBA00022989"/>
    </source>
</evidence>
<dbReference type="InterPro" id="IPR000719">
    <property type="entry name" value="Prot_kinase_dom"/>
</dbReference>
<evidence type="ECO:0000313" key="19">
    <source>
        <dbReference type="EMBL" id="CAI9303258.1"/>
    </source>
</evidence>
<dbReference type="SUPFAM" id="SSF56112">
    <property type="entry name" value="Protein kinase-like (PK-like)"/>
    <property type="match status" value="1"/>
</dbReference>
<dbReference type="PANTHER" id="PTHR45974:SF267">
    <property type="entry name" value="PROTEIN KINASE DOMAIN-CONTAINING PROTEIN"/>
    <property type="match status" value="1"/>
</dbReference>
<accession>A0AA36A3E0</accession>